<protein>
    <submittedName>
        <fullName evidence="2">DUF3343 domain-containing protein</fullName>
    </submittedName>
</protein>
<name>A0A7G9GCU4_9FIRM</name>
<dbReference type="EMBL" id="CP060635">
    <property type="protein sequence ID" value="QNM08626.1"/>
    <property type="molecule type" value="Genomic_DNA"/>
</dbReference>
<dbReference type="Pfam" id="PF11823">
    <property type="entry name" value="Se_S_carrier"/>
    <property type="match status" value="1"/>
</dbReference>
<dbReference type="InterPro" id="IPR021778">
    <property type="entry name" value="Se/S_carrier-like"/>
</dbReference>
<sequence length="79" mass="9082">MSAEKKLQMMILFPTTTQALKMEDCCRTGKMPGRLIPVPGQVRAGCGMGWIAGPERRREFEKFMGERGICWEDIRELYL</sequence>
<dbReference type="Proteomes" id="UP000515860">
    <property type="component" value="Chromosome"/>
</dbReference>
<feature type="domain" description="Putative Se/S carrier protein-like" evidence="1">
    <location>
        <begin position="10"/>
        <end position="74"/>
    </location>
</feature>
<evidence type="ECO:0000313" key="2">
    <source>
        <dbReference type="EMBL" id="QNM08626.1"/>
    </source>
</evidence>
<dbReference type="RefSeq" id="WP_249328841.1">
    <property type="nucleotide sequence ID" value="NZ_CP060635.1"/>
</dbReference>
<keyword evidence="3" id="KW-1185">Reference proteome</keyword>
<proteinExistence type="predicted"/>
<evidence type="ECO:0000313" key="3">
    <source>
        <dbReference type="Proteomes" id="UP000515860"/>
    </source>
</evidence>
<organism evidence="2 3">
    <name type="scientific">Wansuia hejianensis</name>
    <dbReference type="NCBI Taxonomy" id="2763667"/>
    <lineage>
        <taxon>Bacteria</taxon>
        <taxon>Bacillati</taxon>
        <taxon>Bacillota</taxon>
        <taxon>Clostridia</taxon>
        <taxon>Lachnospirales</taxon>
        <taxon>Lachnospiraceae</taxon>
        <taxon>Wansuia</taxon>
    </lineage>
</organism>
<accession>A0A7G9GCU4</accession>
<gene>
    <name evidence="2" type="ORF">H9Q79_17540</name>
</gene>
<evidence type="ECO:0000259" key="1">
    <source>
        <dbReference type="Pfam" id="PF11823"/>
    </source>
</evidence>
<reference evidence="2 3" key="1">
    <citation type="submission" date="2020-08" db="EMBL/GenBank/DDBJ databases">
        <authorList>
            <person name="Liu C."/>
            <person name="Sun Q."/>
        </authorList>
    </citation>
    <scope>NUCLEOTIDE SEQUENCE [LARGE SCALE GENOMIC DNA]</scope>
    <source>
        <strain evidence="2 3">NSJ-29</strain>
    </source>
</reference>
<dbReference type="AlphaFoldDB" id="A0A7G9GCU4"/>
<dbReference type="KEGG" id="whj:H9Q79_17540"/>